<evidence type="ECO:0000313" key="2">
    <source>
        <dbReference type="EMBL" id="MEA5259903.1"/>
    </source>
</evidence>
<gene>
    <name evidence="2" type="ORF">VB264_19050</name>
</gene>
<dbReference type="SUPFAM" id="SSF117782">
    <property type="entry name" value="YbjQ-like"/>
    <property type="match status" value="1"/>
</dbReference>
<dbReference type="EMBL" id="JAYFUL010000039">
    <property type="protein sequence ID" value="MEA5259903.1"/>
    <property type="molecule type" value="Genomic_DNA"/>
</dbReference>
<dbReference type="Proteomes" id="UP001304671">
    <property type="component" value="Unassembled WGS sequence"/>
</dbReference>
<protein>
    <submittedName>
        <fullName evidence="2">Heavy metal-binding domain-containing protein</fullName>
    </submittedName>
</protein>
<name>A0ABU5QS26_9BACT</name>
<dbReference type="InterPro" id="IPR002765">
    <property type="entry name" value="UPF0145_YbjQ-like"/>
</dbReference>
<sequence>MEEIKYTHCPNCGIEIKKEGILKIGNSLFYPKDPKFFRKYANATSDVFCEKCQSGISRHARENYHKIFESKKEELKVAIDDIPIVSIQNPSGWDYSVIDIVTSQYVTGTGFLTEIKADFSDFLGRESQKMNSRLSEGEQKCFQRMRNIAASKGANAIIGVDIDYAEVGGIKGMLMVCTAGTAVNLKNPEILNTDKPYLKNVTNLFKEVSDLVDEYPYDRYV</sequence>
<dbReference type="Pfam" id="PF01906">
    <property type="entry name" value="YbjQ_1"/>
    <property type="match status" value="1"/>
</dbReference>
<comment type="similarity">
    <text evidence="1">Belongs to the UPF0145 family.</text>
</comment>
<dbReference type="PANTHER" id="PTHR34068">
    <property type="entry name" value="UPF0145 PROTEIN YBJQ"/>
    <property type="match status" value="1"/>
</dbReference>
<keyword evidence="3" id="KW-1185">Reference proteome</keyword>
<reference evidence="2 3" key="1">
    <citation type="submission" date="2023-12" db="EMBL/GenBank/DDBJ databases">
        <title>Novel species of the genus Arcicella isolated from rivers.</title>
        <authorList>
            <person name="Lu H."/>
        </authorList>
    </citation>
    <scope>NUCLEOTIDE SEQUENCE [LARGE SCALE GENOMIC DNA]</scope>
    <source>
        <strain evidence="2 3">LMG 21963</strain>
    </source>
</reference>
<evidence type="ECO:0000313" key="3">
    <source>
        <dbReference type="Proteomes" id="UP001304671"/>
    </source>
</evidence>
<comment type="caution">
    <text evidence="2">The sequence shown here is derived from an EMBL/GenBank/DDBJ whole genome shotgun (WGS) entry which is preliminary data.</text>
</comment>
<dbReference type="RefSeq" id="WP_323251929.1">
    <property type="nucleotide sequence ID" value="NZ_JAYFUL010000039.1"/>
</dbReference>
<evidence type="ECO:0000256" key="1">
    <source>
        <dbReference type="ARBA" id="ARBA00010751"/>
    </source>
</evidence>
<dbReference type="PANTHER" id="PTHR34068:SF1">
    <property type="entry name" value="UPF0145 PROTEIN YBJQ"/>
    <property type="match status" value="1"/>
</dbReference>
<accession>A0ABU5QS26</accession>
<proteinExistence type="inferred from homology"/>
<organism evidence="2 3">
    <name type="scientific">Arcicella aquatica</name>
    <dbReference type="NCBI Taxonomy" id="217141"/>
    <lineage>
        <taxon>Bacteria</taxon>
        <taxon>Pseudomonadati</taxon>
        <taxon>Bacteroidota</taxon>
        <taxon>Cytophagia</taxon>
        <taxon>Cytophagales</taxon>
        <taxon>Flectobacillaceae</taxon>
        <taxon>Arcicella</taxon>
    </lineage>
</organism>
<dbReference type="Gene3D" id="3.30.110.70">
    <property type="entry name" value="Hypothetical protein apc22750. Chain B"/>
    <property type="match status" value="1"/>
</dbReference>
<dbReference type="InterPro" id="IPR035439">
    <property type="entry name" value="UPF0145_dom_sf"/>
</dbReference>